<comment type="similarity">
    <text evidence="5">Belongs to the SRP19 family.</text>
</comment>
<dbReference type="InterPro" id="IPR022938">
    <property type="entry name" value="SRP19_arc-type"/>
</dbReference>
<dbReference type="Pfam" id="PF01922">
    <property type="entry name" value="SRP19"/>
    <property type="match status" value="1"/>
</dbReference>
<sequence>MKSSEGVACVSKEYKGRRIVVWPVYLDASASRSEGRKIPLRDAVRKPRVEEIVEAAKRLGLNPEVEEARYPRSWWENTRRILVDKMGSKLSTLKALALEIRKIREEKRRLRYT</sequence>
<reference evidence="6 7" key="1">
    <citation type="submission" date="2015-10" db="EMBL/GenBank/DDBJ databases">
        <title>Complete genome sequence of hyperthermophilic archaeon Pyrodictium delaneyi Su06.</title>
        <authorList>
            <person name="Jung J.-H."/>
            <person name="Lin J."/>
            <person name="Holden J.F."/>
            <person name="Park C.-S."/>
        </authorList>
    </citation>
    <scope>NUCLEOTIDE SEQUENCE [LARGE SCALE GENOMIC DNA]</scope>
    <source>
        <strain evidence="6 7">Su06</strain>
    </source>
</reference>
<dbReference type="GO" id="GO:0048500">
    <property type="term" value="C:signal recognition particle"/>
    <property type="evidence" value="ECO:0007669"/>
    <property type="project" value="UniProtKB-UniRule"/>
</dbReference>
<dbReference type="InterPro" id="IPR036521">
    <property type="entry name" value="SRP19-like_sf"/>
</dbReference>
<organism evidence="6 7">
    <name type="scientific">Pyrodictium delaneyi</name>
    <dbReference type="NCBI Taxonomy" id="1273541"/>
    <lineage>
        <taxon>Archaea</taxon>
        <taxon>Thermoproteota</taxon>
        <taxon>Thermoprotei</taxon>
        <taxon>Desulfurococcales</taxon>
        <taxon>Pyrodictiaceae</taxon>
        <taxon>Pyrodictium</taxon>
    </lineage>
</organism>
<keyword evidence="3 5" id="KW-0733">Signal recognition particle</keyword>
<dbReference type="KEGG" id="pdl:Pyrde_0653"/>
<dbReference type="Proteomes" id="UP000058613">
    <property type="component" value="Chromosome"/>
</dbReference>
<comment type="subunit">
    <text evidence="5">Part of the signal recognition particle protein translocation system, which is composed of SRP and FtsY. Archaeal SRP consists of a 7S RNA molecule of 300 nucleotides and two protein subunits: SRP54 and SRP19.</text>
</comment>
<gene>
    <name evidence="5" type="primary">srp19</name>
    <name evidence="6" type="ORF">Pyrde_0653</name>
</gene>
<dbReference type="STRING" id="1273541.Pyrde_0653"/>
<keyword evidence="5" id="KW-0694">RNA-binding</keyword>
<dbReference type="GO" id="GO:0008312">
    <property type="term" value="F:7S RNA binding"/>
    <property type="evidence" value="ECO:0007669"/>
    <property type="project" value="UniProtKB-UniRule"/>
</dbReference>
<keyword evidence="2 5" id="KW-0963">Cytoplasm</keyword>
<protein>
    <recommendedName>
        <fullName evidence="5">Signal recognition particle 19 kDa protein</fullName>
        <shortName evidence="5">SRP19</shortName>
    </recommendedName>
</protein>
<evidence type="ECO:0000256" key="3">
    <source>
        <dbReference type="ARBA" id="ARBA00023135"/>
    </source>
</evidence>
<evidence type="ECO:0000313" key="6">
    <source>
        <dbReference type="EMBL" id="ALL00703.1"/>
    </source>
</evidence>
<evidence type="ECO:0000256" key="1">
    <source>
        <dbReference type="ARBA" id="ARBA00004496"/>
    </source>
</evidence>
<proteinExistence type="inferred from homology"/>
<dbReference type="EMBL" id="CP013011">
    <property type="protein sequence ID" value="ALL00703.1"/>
    <property type="molecule type" value="Genomic_DNA"/>
</dbReference>
<dbReference type="GO" id="GO:0006617">
    <property type="term" value="P:SRP-dependent cotranslational protein targeting to membrane, signal sequence recognition"/>
    <property type="evidence" value="ECO:0007669"/>
    <property type="project" value="TreeGrafter"/>
</dbReference>
<dbReference type="SUPFAM" id="SSF69695">
    <property type="entry name" value="SRP19"/>
    <property type="match status" value="1"/>
</dbReference>
<evidence type="ECO:0000313" key="7">
    <source>
        <dbReference type="Proteomes" id="UP000058613"/>
    </source>
</evidence>
<comment type="function">
    <text evidence="5">Involved in targeting and insertion of nascent membrane proteins into the cytoplasmic membrane. Binds directly to 7S RNA and mediates binding of the 54 kDa subunit of the SRP.</text>
</comment>
<name>A0A0P0N332_9CREN</name>
<dbReference type="NCBIfam" id="NF001973">
    <property type="entry name" value="PRK00754.1"/>
    <property type="match status" value="1"/>
</dbReference>
<dbReference type="PANTHER" id="PTHR17453:SF0">
    <property type="entry name" value="SIGNAL RECOGNITION PARTICLE 19 KDA PROTEIN"/>
    <property type="match status" value="1"/>
</dbReference>
<evidence type="ECO:0000256" key="2">
    <source>
        <dbReference type="ARBA" id="ARBA00022490"/>
    </source>
</evidence>
<keyword evidence="4 5" id="KW-0687">Ribonucleoprotein</keyword>
<dbReference type="HAMAP" id="MF_00305">
    <property type="entry name" value="SRP19"/>
    <property type="match status" value="1"/>
</dbReference>
<evidence type="ECO:0000256" key="5">
    <source>
        <dbReference type="HAMAP-Rule" id="MF_00305"/>
    </source>
</evidence>
<dbReference type="Gene3D" id="3.30.56.30">
    <property type="entry name" value="Signal recognition particle, SRP19-like subunit"/>
    <property type="match status" value="1"/>
</dbReference>
<dbReference type="AlphaFoldDB" id="A0A0P0N332"/>
<accession>A0A0P0N332</accession>
<evidence type="ECO:0000256" key="4">
    <source>
        <dbReference type="ARBA" id="ARBA00023274"/>
    </source>
</evidence>
<comment type="subcellular location">
    <subcellularLocation>
        <location evidence="1 5">Cytoplasm</location>
    </subcellularLocation>
</comment>
<dbReference type="InterPro" id="IPR002778">
    <property type="entry name" value="Signal_recog_particle_SRP19"/>
</dbReference>
<dbReference type="PANTHER" id="PTHR17453">
    <property type="entry name" value="SIGNAL RECOGNITION PARTICLE 19 KD PROTEIN"/>
    <property type="match status" value="1"/>
</dbReference>